<dbReference type="PRINTS" id="PR00988">
    <property type="entry name" value="URIDINKINASE"/>
</dbReference>
<keyword evidence="8" id="KW-1185">Reference proteome</keyword>
<protein>
    <recommendedName>
        <fullName evidence="5">Uridine kinase</fullName>
        <ecNumber evidence="5">2.7.1.48</ecNumber>
    </recommendedName>
</protein>
<dbReference type="GO" id="GO:0005737">
    <property type="term" value="C:cytoplasm"/>
    <property type="evidence" value="ECO:0007669"/>
    <property type="project" value="UniProtKB-SubCell"/>
</dbReference>
<comment type="caution">
    <text evidence="7">The sequence shown here is derived from an EMBL/GenBank/DDBJ whole genome shotgun (WGS) entry which is preliminary data.</text>
</comment>
<reference evidence="7" key="2">
    <citation type="submission" date="2020-09" db="EMBL/GenBank/DDBJ databases">
        <authorList>
            <person name="Sun Q."/>
            <person name="Zhou Y."/>
        </authorList>
    </citation>
    <scope>NUCLEOTIDE SEQUENCE</scope>
    <source>
        <strain evidence="7">CGMCC 1.7086</strain>
    </source>
</reference>
<evidence type="ECO:0000313" key="7">
    <source>
        <dbReference type="EMBL" id="GGO64260.1"/>
    </source>
</evidence>
<comment type="pathway">
    <text evidence="5">Pyrimidine metabolism; CTP biosynthesis via salvage pathway; CTP from cytidine: step 1/3.</text>
</comment>
<keyword evidence="5" id="KW-0963">Cytoplasm</keyword>
<gene>
    <name evidence="7" type="primary">udk</name>
    <name evidence="7" type="ORF">GCM10010982_03240</name>
</gene>
<organism evidence="7 8">
    <name type="scientific">Bowmanella pacifica</name>
    <dbReference type="NCBI Taxonomy" id="502051"/>
    <lineage>
        <taxon>Bacteria</taxon>
        <taxon>Pseudomonadati</taxon>
        <taxon>Pseudomonadota</taxon>
        <taxon>Gammaproteobacteria</taxon>
        <taxon>Alteromonadales</taxon>
        <taxon>Alteromonadaceae</taxon>
        <taxon>Bowmanella</taxon>
    </lineage>
</organism>
<dbReference type="InterPro" id="IPR006083">
    <property type="entry name" value="PRK/URK"/>
</dbReference>
<dbReference type="Gene3D" id="3.40.50.300">
    <property type="entry name" value="P-loop containing nucleotide triphosphate hydrolases"/>
    <property type="match status" value="1"/>
</dbReference>
<evidence type="ECO:0000259" key="6">
    <source>
        <dbReference type="Pfam" id="PF00485"/>
    </source>
</evidence>
<dbReference type="Pfam" id="PF00485">
    <property type="entry name" value="PRK"/>
    <property type="match status" value="1"/>
</dbReference>
<dbReference type="RefSeq" id="WP_188689344.1">
    <property type="nucleotide sequence ID" value="NZ_BMLS01000001.1"/>
</dbReference>
<dbReference type="NCBIfam" id="NF004018">
    <property type="entry name" value="PRK05480.1"/>
    <property type="match status" value="1"/>
</dbReference>
<dbReference type="InterPro" id="IPR000764">
    <property type="entry name" value="Uridine_kinase-like"/>
</dbReference>
<name>A0A918DFQ1_9ALTE</name>
<comment type="catalytic activity">
    <reaction evidence="5">
        <text>cytidine + ATP = CMP + ADP + H(+)</text>
        <dbReference type="Rhea" id="RHEA:24674"/>
        <dbReference type="ChEBI" id="CHEBI:15378"/>
        <dbReference type="ChEBI" id="CHEBI:17562"/>
        <dbReference type="ChEBI" id="CHEBI:30616"/>
        <dbReference type="ChEBI" id="CHEBI:60377"/>
        <dbReference type="ChEBI" id="CHEBI:456216"/>
        <dbReference type="EC" id="2.7.1.48"/>
    </reaction>
</comment>
<dbReference type="GO" id="GO:0004849">
    <property type="term" value="F:uridine kinase activity"/>
    <property type="evidence" value="ECO:0007669"/>
    <property type="project" value="UniProtKB-EC"/>
</dbReference>
<proteinExistence type="inferred from homology"/>
<sequence>MSNTRIIAISGGSGSGKSLFTQTLIAEILDEGMDIRVLCEDHYYRDQTHLSMEERVQTNYDHPNAFEHELLRKHLVELKAGNNIDYPQYCFKTHTRLTQTQTITPASVIIVEGIMLLASPELLPYFDIKVFIDTPLDICLLRRIKRDINERGRSLQSISEQYETTVKPMYHKFVAPSRFTADVVVTQGGKNRIALDVLKSHIQQVLK</sequence>
<dbReference type="EC" id="2.7.1.48" evidence="5"/>
<comment type="subcellular location">
    <subcellularLocation>
        <location evidence="5">Cytoplasm</location>
    </subcellularLocation>
</comment>
<comment type="similarity">
    <text evidence="5">Belongs to the uridine kinase family.</text>
</comment>
<keyword evidence="4 5" id="KW-0418">Kinase</keyword>
<dbReference type="PANTHER" id="PTHR10285">
    <property type="entry name" value="URIDINE KINASE"/>
    <property type="match status" value="1"/>
</dbReference>
<reference evidence="7" key="1">
    <citation type="journal article" date="2014" name="Int. J. Syst. Evol. Microbiol.">
        <title>Complete genome sequence of Corynebacterium casei LMG S-19264T (=DSM 44701T), isolated from a smear-ripened cheese.</title>
        <authorList>
            <consortium name="US DOE Joint Genome Institute (JGI-PGF)"/>
            <person name="Walter F."/>
            <person name="Albersmeier A."/>
            <person name="Kalinowski J."/>
            <person name="Ruckert C."/>
        </authorList>
    </citation>
    <scope>NUCLEOTIDE SEQUENCE</scope>
    <source>
        <strain evidence="7">CGMCC 1.7086</strain>
    </source>
</reference>
<dbReference type="CDD" id="cd02023">
    <property type="entry name" value="UMPK"/>
    <property type="match status" value="1"/>
</dbReference>
<evidence type="ECO:0000313" key="8">
    <source>
        <dbReference type="Proteomes" id="UP000606935"/>
    </source>
</evidence>
<accession>A0A918DFQ1</accession>
<dbReference type="GO" id="GO:0005524">
    <property type="term" value="F:ATP binding"/>
    <property type="evidence" value="ECO:0007669"/>
    <property type="project" value="UniProtKB-KW"/>
</dbReference>
<evidence type="ECO:0000256" key="1">
    <source>
        <dbReference type="ARBA" id="ARBA00004690"/>
    </source>
</evidence>
<evidence type="ECO:0000256" key="5">
    <source>
        <dbReference type="RuleBase" id="RU003825"/>
    </source>
</evidence>
<evidence type="ECO:0000256" key="3">
    <source>
        <dbReference type="ARBA" id="ARBA00022741"/>
    </source>
</evidence>
<keyword evidence="2 5" id="KW-0808">Transferase</keyword>
<dbReference type="AlphaFoldDB" id="A0A918DFQ1"/>
<feature type="domain" description="Phosphoribulokinase/uridine kinase" evidence="6">
    <location>
        <begin position="6"/>
        <end position="193"/>
    </location>
</feature>
<dbReference type="SUPFAM" id="SSF52540">
    <property type="entry name" value="P-loop containing nucleoside triphosphate hydrolases"/>
    <property type="match status" value="1"/>
</dbReference>
<comment type="catalytic activity">
    <reaction evidence="5">
        <text>uridine + ATP = UMP + ADP + H(+)</text>
        <dbReference type="Rhea" id="RHEA:16825"/>
        <dbReference type="ChEBI" id="CHEBI:15378"/>
        <dbReference type="ChEBI" id="CHEBI:16704"/>
        <dbReference type="ChEBI" id="CHEBI:30616"/>
        <dbReference type="ChEBI" id="CHEBI:57865"/>
        <dbReference type="ChEBI" id="CHEBI:456216"/>
        <dbReference type="EC" id="2.7.1.48"/>
    </reaction>
</comment>
<dbReference type="Proteomes" id="UP000606935">
    <property type="component" value="Unassembled WGS sequence"/>
</dbReference>
<keyword evidence="3 5" id="KW-0547">Nucleotide-binding</keyword>
<comment type="pathway">
    <text evidence="1 5">Pyrimidine metabolism; UMP biosynthesis via salvage pathway; UMP from uridine: step 1/1.</text>
</comment>
<evidence type="ECO:0000256" key="4">
    <source>
        <dbReference type="ARBA" id="ARBA00022777"/>
    </source>
</evidence>
<dbReference type="InterPro" id="IPR027417">
    <property type="entry name" value="P-loop_NTPase"/>
</dbReference>
<keyword evidence="5" id="KW-0067">ATP-binding</keyword>
<evidence type="ECO:0000256" key="2">
    <source>
        <dbReference type="ARBA" id="ARBA00022679"/>
    </source>
</evidence>
<dbReference type="EMBL" id="BMLS01000001">
    <property type="protein sequence ID" value="GGO64260.1"/>
    <property type="molecule type" value="Genomic_DNA"/>
</dbReference>
<dbReference type="NCBIfam" id="TIGR00235">
    <property type="entry name" value="udk"/>
    <property type="match status" value="1"/>
</dbReference>